<dbReference type="PANTHER" id="PTHR47926">
    <property type="entry name" value="PENTATRICOPEPTIDE REPEAT-CONTAINING PROTEIN"/>
    <property type="match status" value="1"/>
</dbReference>
<feature type="repeat" description="PPR" evidence="3">
    <location>
        <begin position="93"/>
        <end position="123"/>
    </location>
</feature>
<name>A0A2R6PFM3_ACTCC</name>
<dbReference type="InterPro" id="IPR046848">
    <property type="entry name" value="E_motif"/>
</dbReference>
<dbReference type="EMBL" id="NKQK01000026">
    <property type="protein sequence ID" value="PSR90194.1"/>
    <property type="molecule type" value="Genomic_DNA"/>
</dbReference>
<dbReference type="PROSITE" id="PS51375">
    <property type="entry name" value="PPR"/>
    <property type="match status" value="7"/>
</dbReference>
<evidence type="ECO:0000313" key="5">
    <source>
        <dbReference type="EMBL" id="PSR90194.1"/>
    </source>
</evidence>
<feature type="repeat" description="PPR" evidence="3">
    <location>
        <begin position="529"/>
        <end position="559"/>
    </location>
</feature>
<keyword evidence="6" id="KW-1185">Reference proteome</keyword>
<dbReference type="Pfam" id="PF14432">
    <property type="entry name" value="DYW_deaminase"/>
    <property type="match status" value="1"/>
</dbReference>
<dbReference type="GO" id="GO:0008270">
    <property type="term" value="F:zinc ion binding"/>
    <property type="evidence" value="ECO:0007669"/>
    <property type="project" value="InterPro"/>
</dbReference>
<dbReference type="InParanoid" id="A0A2R6PFM3"/>
<dbReference type="InterPro" id="IPR002885">
    <property type="entry name" value="PPR_rpt"/>
</dbReference>
<feature type="repeat" description="PPR" evidence="3">
    <location>
        <begin position="326"/>
        <end position="360"/>
    </location>
</feature>
<dbReference type="PANTHER" id="PTHR47926:SF482">
    <property type="entry name" value="PENTATRICOPEPTIDE REPEAT-CONTAINING PROTEIN CHLOROPLASTIC"/>
    <property type="match status" value="1"/>
</dbReference>
<evidence type="ECO:0000256" key="3">
    <source>
        <dbReference type="PROSITE-ProRule" id="PRU00708"/>
    </source>
</evidence>
<evidence type="ECO:0000313" key="6">
    <source>
        <dbReference type="Proteomes" id="UP000241394"/>
    </source>
</evidence>
<reference evidence="5 6" key="1">
    <citation type="submission" date="2017-07" db="EMBL/GenBank/DDBJ databases">
        <title>An improved, manually edited Actinidia chinensis var. chinensis (kiwifruit) genome highlights the challenges associated with draft genomes and gene prediction in plants.</title>
        <authorList>
            <person name="Pilkington S."/>
            <person name="Crowhurst R."/>
            <person name="Hilario E."/>
            <person name="Nardozza S."/>
            <person name="Fraser L."/>
            <person name="Peng Y."/>
            <person name="Gunaseelan K."/>
            <person name="Simpson R."/>
            <person name="Tahir J."/>
            <person name="Deroles S."/>
            <person name="Templeton K."/>
            <person name="Luo Z."/>
            <person name="Davy M."/>
            <person name="Cheng C."/>
            <person name="Mcneilage M."/>
            <person name="Scaglione D."/>
            <person name="Liu Y."/>
            <person name="Zhang Q."/>
            <person name="Datson P."/>
            <person name="De Silva N."/>
            <person name="Gardiner S."/>
            <person name="Bassett H."/>
            <person name="Chagne D."/>
            <person name="Mccallum J."/>
            <person name="Dzierzon H."/>
            <person name="Deng C."/>
            <person name="Wang Y.-Y."/>
            <person name="Barron N."/>
            <person name="Manako K."/>
            <person name="Bowen J."/>
            <person name="Foster T."/>
            <person name="Erridge Z."/>
            <person name="Tiffin H."/>
            <person name="Waite C."/>
            <person name="Davies K."/>
            <person name="Grierson E."/>
            <person name="Laing W."/>
            <person name="Kirk R."/>
            <person name="Chen X."/>
            <person name="Wood M."/>
            <person name="Montefiori M."/>
            <person name="Brummell D."/>
            <person name="Schwinn K."/>
            <person name="Catanach A."/>
            <person name="Fullerton C."/>
            <person name="Li D."/>
            <person name="Meiyalaghan S."/>
            <person name="Nieuwenhuizen N."/>
            <person name="Read N."/>
            <person name="Prakash R."/>
            <person name="Hunter D."/>
            <person name="Zhang H."/>
            <person name="Mckenzie M."/>
            <person name="Knabel M."/>
            <person name="Harris A."/>
            <person name="Allan A."/>
            <person name="Chen A."/>
            <person name="Janssen B."/>
            <person name="Plunkett B."/>
            <person name="Dwamena C."/>
            <person name="Voogd C."/>
            <person name="Leif D."/>
            <person name="Lafferty D."/>
            <person name="Souleyre E."/>
            <person name="Varkonyi-Gasic E."/>
            <person name="Gambi F."/>
            <person name="Hanley J."/>
            <person name="Yao J.-L."/>
            <person name="Cheung J."/>
            <person name="David K."/>
            <person name="Warren B."/>
            <person name="Marsh K."/>
            <person name="Snowden K."/>
            <person name="Lin-Wang K."/>
            <person name="Brian L."/>
            <person name="Martinez-Sanchez M."/>
            <person name="Wang M."/>
            <person name="Ileperuma N."/>
            <person name="Macnee N."/>
            <person name="Campin R."/>
            <person name="Mcatee P."/>
            <person name="Drummond R."/>
            <person name="Espley R."/>
            <person name="Ireland H."/>
            <person name="Wu R."/>
            <person name="Atkinson R."/>
            <person name="Karunairetnam S."/>
            <person name="Bulley S."/>
            <person name="Chunkath S."/>
            <person name="Hanley Z."/>
            <person name="Storey R."/>
            <person name="Thrimawithana A."/>
            <person name="Thomson S."/>
            <person name="David C."/>
            <person name="Testolin R."/>
        </authorList>
    </citation>
    <scope>NUCLEOTIDE SEQUENCE [LARGE SCALE GENOMIC DNA]</scope>
    <source>
        <strain evidence="6">cv. Red5</strain>
        <tissue evidence="5">Young leaf</tissue>
    </source>
</reference>
<dbReference type="NCBIfam" id="TIGR00756">
    <property type="entry name" value="PPR"/>
    <property type="match status" value="7"/>
</dbReference>
<evidence type="ECO:0000256" key="1">
    <source>
        <dbReference type="ARBA" id="ARBA00006643"/>
    </source>
</evidence>
<gene>
    <name evidence="5" type="ORF">CEY00_Acc30392</name>
</gene>
<comment type="similarity">
    <text evidence="1">Belongs to the PPR family. PCMP-H subfamily.</text>
</comment>
<dbReference type="OrthoDB" id="1887476at2759"/>
<dbReference type="InterPro" id="IPR032867">
    <property type="entry name" value="DYW_dom"/>
</dbReference>
<dbReference type="InterPro" id="IPR046849">
    <property type="entry name" value="E2_motif"/>
</dbReference>
<protein>
    <submittedName>
        <fullName evidence="5">Pentatricopeptide repeat-containing protein</fullName>
    </submittedName>
</protein>
<keyword evidence="2" id="KW-0677">Repeat</keyword>
<proteinExistence type="inferred from homology"/>
<dbReference type="FunFam" id="1.25.40.10:FF:000366">
    <property type="entry name" value="Pentatricopeptide (PPR) repeat-containing protein"/>
    <property type="match status" value="1"/>
</dbReference>
<dbReference type="FunFam" id="1.25.40.10:FF:000031">
    <property type="entry name" value="Pentatricopeptide repeat-containing protein mitochondrial"/>
    <property type="match status" value="1"/>
</dbReference>
<feature type="repeat" description="PPR" evidence="3">
    <location>
        <begin position="428"/>
        <end position="462"/>
    </location>
</feature>
<feature type="repeat" description="PPR" evidence="3">
    <location>
        <begin position="225"/>
        <end position="259"/>
    </location>
</feature>
<dbReference type="Proteomes" id="UP000241394">
    <property type="component" value="Chromosome LG26"/>
</dbReference>
<comment type="caution">
    <text evidence="5">The sequence shown here is derived from an EMBL/GenBank/DDBJ whole genome shotgun (WGS) entry which is preliminary data.</text>
</comment>
<evidence type="ECO:0000256" key="2">
    <source>
        <dbReference type="ARBA" id="ARBA00022737"/>
    </source>
</evidence>
<dbReference type="GO" id="GO:0003723">
    <property type="term" value="F:RNA binding"/>
    <property type="evidence" value="ECO:0007669"/>
    <property type="project" value="InterPro"/>
</dbReference>
<dbReference type="AlphaFoldDB" id="A0A2R6PFM3"/>
<dbReference type="OMA" id="YMNCGDE"/>
<dbReference type="Gramene" id="PSR90194">
    <property type="protein sequence ID" value="PSR90194"/>
    <property type="gene ID" value="CEY00_Acc30392"/>
</dbReference>
<feature type="domain" description="DYW" evidence="4">
    <location>
        <begin position="846"/>
        <end position="938"/>
    </location>
</feature>
<dbReference type="STRING" id="1590841.A0A2R6PFM3"/>
<dbReference type="Pfam" id="PF20431">
    <property type="entry name" value="E_motif"/>
    <property type="match status" value="1"/>
</dbReference>
<dbReference type="Gene3D" id="1.25.40.10">
    <property type="entry name" value="Tetratricopeptide repeat domain"/>
    <property type="match status" value="6"/>
</dbReference>
<organism evidence="5 6">
    <name type="scientific">Actinidia chinensis var. chinensis</name>
    <name type="common">Chinese soft-hair kiwi</name>
    <dbReference type="NCBI Taxonomy" id="1590841"/>
    <lineage>
        <taxon>Eukaryota</taxon>
        <taxon>Viridiplantae</taxon>
        <taxon>Streptophyta</taxon>
        <taxon>Embryophyta</taxon>
        <taxon>Tracheophyta</taxon>
        <taxon>Spermatophyta</taxon>
        <taxon>Magnoliopsida</taxon>
        <taxon>eudicotyledons</taxon>
        <taxon>Gunneridae</taxon>
        <taxon>Pentapetalae</taxon>
        <taxon>asterids</taxon>
        <taxon>Ericales</taxon>
        <taxon>Actinidiaceae</taxon>
        <taxon>Actinidia</taxon>
    </lineage>
</organism>
<accession>A0A2R6PFM3</accession>
<feature type="repeat" description="PPR" evidence="3">
    <location>
        <begin position="124"/>
        <end position="158"/>
    </location>
</feature>
<dbReference type="Pfam" id="PF01535">
    <property type="entry name" value="PPR"/>
    <property type="match status" value="3"/>
</dbReference>
<dbReference type="GO" id="GO:0009451">
    <property type="term" value="P:RNA modification"/>
    <property type="evidence" value="ECO:0007669"/>
    <property type="project" value="InterPro"/>
</dbReference>
<dbReference type="Pfam" id="PF13041">
    <property type="entry name" value="PPR_2"/>
    <property type="match status" value="4"/>
</dbReference>
<feature type="repeat" description="PPR" evidence="3">
    <location>
        <begin position="631"/>
        <end position="665"/>
    </location>
</feature>
<dbReference type="FunFam" id="1.25.40.10:FF:000073">
    <property type="entry name" value="Pentatricopeptide repeat-containing protein chloroplastic"/>
    <property type="match status" value="1"/>
</dbReference>
<dbReference type="InterPro" id="IPR046960">
    <property type="entry name" value="PPR_At4g14850-like_plant"/>
</dbReference>
<dbReference type="FunFam" id="1.25.40.10:FF:000682">
    <property type="entry name" value="Pentatricopeptide repeat-containing protein At3g16610"/>
    <property type="match status" value="1"/>
</dbReference>
<evidence type="ECO:0000259" key="4">
    <source>
        <dbReference type="Pfam" id="PF14432"/>
    </source>
</evidence>
<sequence>MEVFASLNHHDLALKPNQTLTQDSKRWNSIIKHHTKLKDDNSILSTYTQMEAQGILANNSTLPLVLKACARLHAVEKGKKIHNEIWDTNLINDVRVQTALVDFYFKCGLVEDAHRVFDDMSERDVVSWNAMICGCVGCGCYEEAIGLVREMQGEKLRPNSGTLVGLFSACREIRELRLGREIHGYCLRNGMFDGNAHVGTALVGFYSRFDVEVAHGVFEMMALRNVVSWNTLISGYFDAGDSWGALEIFVRMIVNGVKCDSVTMLAVIQACVEVGSLKLGMQVHQLVIKHRFTEDLFIVNALLNMYGTSGSLASSLELFESTPTKDLALWNSMMAVYIEIGSLEKAMSLFGRMRSEDIQEDERTIAILLSSCVDSDNGLSNGKCLHAHAIKSEMEMNVYLGNAILNFYAELNYVQDAFKVFGDVRDSDVMSCNTLILALARNGFRAQAWELFEQMRQSDTKPNSYTIISILAACDEKLFLNVGRSIHCYVVKHYMEINPSLNTALTEMYMNCNNESTARNLFDRCPAKDLVSWNSFIGSYVKNNQAHKAFLLFSHMISEVEPDSVTIINVLSSCTHMANLPQGKCLHAYTIRRESSLCSDLSLANAFITMYARCGNIQYAEKVFKILPRRNVVSWNAMIDGYGMHGRGHDAMLGFSRMLEDGMKPTGITFVSAISACSHSGLVQKGLQLFHSMVQDFCLTPELVHYGCVVDLLGRAGSLDEAREFVNSMPIAPDASVWRALLSACRVYSETKLAKTIFEKLIELEPTNAGNYVLLSNIYAAAGLWSEVGKLRLHLEEKSLKKPPGKSWIVVRSKVHCFTAGDKSHPQSDKIYSKLSSLTSSIKKLGYIPDLHWVLHEEEDEKKIKRLFSHSEKLAIAFGLISGSVGTPILITKNLRICGDCHEFGKYVSKLVGREIVLRDGSRFHHFVNGLCSCKDYW</sequence>
<reference evidence="6" key="2">
    <citation type="journal article" date="2018" name="BMC Genomics">
        <title>A manually annotated Actinidia chinensis var. chinensis (kiwifruit) genome highlights the challenges associated with draft genomes and gene prediction in plants.</title>
        <authorList>
            <person name="Pilkington S.M."/>
            <person name="Crowhurst R."/>
            <person name="Hilario E."/>
            <person name="Nardozza S."/>
            <person name="Fraser L."/>
            <person name="Peng Y."/>
            <person name="Gunaseelan K."/>
            <person name="Simpson R."/>
            <person name="Tahir J."/>
            <person name="Deroles S.C."/>
            <person name="Templeton K."/>
            <person name="Luo Z."/>
            <person name="Davy M."/>
            <person name="Cheng C."/>
            <person name="McNeilage M."/>
            <person name="Scaglione D."/>
            <person name="Liu Y."/>
            <person name="Zhang Q."/>
            <person name="Datson P."/>
            <person name="De Silva N."/>
            <person name="Gardiner S.E."/>
            <person name="Bassett H."/>
            <person name="Chagne D."/>
            <person name="McCallum J."/>
            <person name="Dzierzon H."/>
            <person name="Deng C."/>
            <person name="Wang Y.Y."/>
            <person name="Barron L."/>
            <person name="Manako K."/>
            <person name="Bowen J."/>
            <person name="Foster T.M."/>
            <person name="Erridge Z.A."/>
            <person name="Tiffin H."/>
            <person name="Waite C.N."/>
            <person name="Davies K.M."/>
            <person name="Grierson E.P."/>
            <person name="Laing W.A."/>
            <person name="Kirk R."/>
            <person name="Chen X."/>
            <person name="Wood M."/>
            <person name="Montefiori M."/>
            <person name="Brummell D.A."/>
            <person name="Schwinn K.E."/>
            <person name="Catanach A."/>
            <person name="Fullerton C."/>
            <person name="Li D."/>
            <person name="Meiyalaghan S."/>
            <person name="Nieuwenhuizen N."/>
            <person name="Read N."/>
            <person name="Prakash R."/>
            <person name="Hunter D."/>
            <person name="Zhang H."/>
            <person name="McKenzie M."/>
            <person name="Knabel M."/>
            <person name="Harris A."/>
            <person name="Allan A.C."/>
            <person name="Gleave A."/>
            <person name="Chen A."/>
            <person name="Janssen B.J."/>
            <person name="Plunkett B."/>
            <person name="Ampomah-Dwamena C."/>
            <person name="Voogd C."/>
            <person name="Leif D."/>
            <person name="Lafferty D."/>
            <person name="Souleyre E.J.F."/>
            <person name="Varkonyi-Gasic E."/>
            <person name="Gambi F."/>
            <person name="Hanley J."/>
            <person name="Yao J.L."/>
            <person name="Cheung J."/>
            <person name="David K.M."/>
            <person name="Warren B."/>
            <person name="Marsh K."/>
            <person name="Snowden K.C."/>
            <person name="Lin-Wang K."/>
            <person name="Brian L."/>
            <person name="Martinez-Sanchez M."/>
            <person name="Wang M."/>
            <person name="Ileperuma N."/>
            <person name="Macnee N."/>
            <person name="Campin R."/>
            <person name="McAtee P."/>
            <person name="Drummond R.S.M."/>
            <person name="Espley R.V."/>
            <person name="Ireland H.S."/>
            <person name="Wu R."/>
            <person name="Atkinson R.G."/>
            <person name="Karunairetnam S."/>
            <person name="Bulley S."/>
            <person name="Chunkath S."/>
            <person name="Hanley Z."/>
            <person name="Storey R."/>
            <person name="Thrimawithana A.H."/>
            <person name="Thomson S."/>
            <person name="David C."/>
            <person name="Testolin R."/>
            <person name="Huang H."/>
            <person name="Hellens R.P."/>
            <person name="Schaffer R.J."/>
        </authorList>
    </citation>
    <scope>NUCLEOTIDE SEQUENCE [LARGE SCALE GENOMIC DNA]</scope>
    <source>
        <strain evidence="6">cv. Red5</strain>
    </source>
</reference>
<dbReference type="InterPro" id="IPR011990">
    <property type="entry name" value="TPR-like_helical_dom_sf"/>
</dbReference>
<dbReference type="Pfam" id="PF20430">
    <property type="entry name" value="Eplus_motif"/>
    <property type="match status" value="1"/>
</dbReference>